<keyword evidence="1" id="KW-0812">Transmembrane</keyword>
<dbReference type="EMBL" id="JAPDHW010000006">
    <property type="protein sequence ID" value="MCW3168989.1"/>
    <property type="molecule type" value="Genomic_DNA"/>
</dbReference>
<feature type="transmembrane region" description="Helical" evidence="1">
    <location>
        <begin position="323"/>
        <end position="346"/>
    </location>
</feature>
<evidence type="ECO:0000313" key="3">
    <source>
        <dbReference type="Proteomes" id="UP001163731"/>
    </source>
</evidence>
<keyword evidence="3" id="KW-1185">Reference proteome</keyword>
<proteinExistence type="predicted"/>
<evidence type="ECO:0008006" key="4">
    <source>
        <dbReference type="Google" id="ProtNLM"/>
    </source>
</evidence>
<reference evidence="2" key="1">
    <citation type="submission" date="2022-10" db="EMBL/GenBank/DDBJ databases">
        <title>Chryseobacterium babae sp. nov. isolated from the gut of the beetle Oryctes rhinoceros, and Chryseobacterium kimseyorum sp. nov., isolated from a stick insect rearing cage.</title>
        <authorList>
            <person name="Shelomi M."/>
            <person name="Han C.-J."/>
            <person name="Chen W.-M."/>
            <person name="Chen H.-K."/>
            <person name="Liaw S.-J."/>
            <person name="Muhle E."/>
            <person name="Clermont D."/>
        </authorList>
    </citation>
    <scope>NUCLEOTIDE SEQUENCE</scope>
    <source>
        <strain evidence="2">09-1422</strain>
    </source>
</reference>
<name>A0ABT3HYW0_9FLAO</name>
<protein>
    <recommendedName>
        <fullName evidence="4">DUF4436 domain-containing protein</fullName>
    </recommendedName>
</protein>
<accession>A0ABT3HYW0</accession>
<keyword evidence="1" id="KW-0472">Membrane</keyword>
<evidence type="ECO:0000313" key="2">
    <source>
        <dbReference type="EMBL" id="MCW3168989.1"/>
    </source>
</evidence>
<dbReference type="RefSeq" id="WP_264750167.1">
    <property type="nucleotide sequence ID" value="NZ_JAPDHW010000006.1"/>
</dbReference>
<gene>
    <name evidence="2" type="ORF">OMO38_10685</name>
</gene>
<comment type="caution">
    <text evidence="2">The sequence shown here is derived from an EMBL/GenBank/DDBJ whole genome shotgun (WGS) entry which is preliminary data.</text>
</comment>
<dbReference type="Proteomes" id="UP001163731">
    <property type="component" value="Unassembled WGS sequence"/>
</dbReference>
<dbReference type="Gene3D" id="2.60.40.3680">
    <property type="match status" value="1"/>
</dbReference>
<evidence type="ECO:0000256" key="1">
    <source>
        <dbReference type="SAM" id="Phobius"/>
    </source>
</evidence>
<keyword evidence="1" id="KW-1133">Transmembrane helix</keyword>
<sequence>MNLFPQLCKKKKLWFLAILFIPLLIFGNMASPYMEGSYQSSMYSIKDCRVVKEKISVKFRNADREHYNHYAHYHVIYQIISDVEREVPLVFVGKELYANQNVLVNNIAVQQLAIDENSKSFIKKNLNQFEIKFSERDSYEVQPNELIYFKAKLRKGENLIVVDYDAELAQNRSGFEKKFTLEYALYPSKFWKSFDNVEFLLEPSDKIKIESSNAGNFTKTDKAYVWKIKNFDADLIIEFSPEYNFFEKILLLLQPLGIALIFFSIFSLVHWKLLKKRRERFPAKYNWFVPLGILVVGILFYAILIISYDFIDCVLNQNSKHGYVLLGIILSVPFFYLVYGLLVWFADAEIKKRVNRLNGQN</sequence>
<organism evidence="2 3">
    <name type="scientific">Chryseobacterium kimseyorum</name>
    <dbReference type="NCBI Taxonomy" id="2984028"/>
    <lineage>
        <taxon>Bacteria</taxon>
        <taxon>Pseudomonadati</taxon>
        <taxon>Bacteroidota</taxon>
        <taxon>Flavobacteriia</taxon>
        <taxon>Flavobacteriales</taxon>
        <taxon>Weeksellaceae</taxon>
        <taxon>Chryseobacterium group</taxon>
        <taxon>Chryseobacterium</taxon>
    </lineage>
</organism>
<feature type="transmembrane region" description="Helical" evidence="1">
    <location>
        <begin position="249"/>
        <end position="273"/>
    </location>
</feature>
<feature type="transmembrane region" description="Helical" evidence="1">
    <location>
        <begin position="285"/>
        <end position="311"/>
    </location>
</feature>